<dbReference type="GO" id="GO:0070150">
    <property type="term" value="P:mitochondrial glycyl-tRNA aminoacylation"/>
    <property type="evidence" value="ECO:0007669"/>
    <property type="project" value="TreeGrafter"/>
</dbReference>
<gene>
    <name evidence="4" type="ORF">EZS28_010688</name>
</gene>
<dbReference type="GO" id="GO:0005524">
    <property type="term" value="F:ATP binding"/>
    <property type="evidence" value="ECO:0007669"/>
    <property type="project" value="InterPro"/>
</dbReference>
<feature type="domain" description="Aminoacyl-transfer RNA synthetases class-II family profile" evidence="3">
    <location>
        <begin position="54"/>
        <end position="535"/>
    </location>
</feature>
<dbReference type="SUPFAM" id="SSF52954">
    <property type="entry name" value="Class II aaRS ABD-related"/>
    <property type="match status" value="1"/>
</dbReference>
<dbReference type="InterPro" id="IPR045864">
    <property type="entry name" value="aa-tRNA-synth_II/BPL/LPL"/>
</dbReference>
<dbReference type="Gene3D" id="3.30.40.230">
    <property type="match status" value="1"/>
</dbReference>
<organism evidence="4 5">
    <name type="scientific">Streblomastix strix</name>
    <dbReference type="NCBI Taxonomy" id="222440"/>
    <lineage>
        <taxon>Eukaryota</taxon>
        <taxon>Metamonada</taxon>
        <taxon>Preaxostyla</taxon>
        <taxon>Oxymonadida</taxon>
        <taxon>Streblomastigidae</taxon>
        <taxon>Streblomastix</taxon>
    </lineage>
</organism>
<comment type="caution">
    <text evidence="4">The sequence shown here is derived from an EMBL/GenBank/DDBJ whole genome shotgun (WGS) entry which is preliminary data.</text>
</comment>
<dbReference type="InterPro" id="IPR036621">
    <property type="entry name" value="Anticodon-bd_dom_sf"/>
</dbReference>
<dbReference type="EMBL" id="SNRW01002141">
    <property type="protein sequence ID" value="KAA6393784.1"/>
    <property type="molecule type" value="Genomic_DNA"/>
</dbReference>
<name>A0A5J4WFH9_9EUKA</name>
<accession>A0A5J4WFH9</accession>
<dbReference type="GO" id="GO:0004820">
    <property type="term" value="F:glycine-tRNA ligase activity"/>
    <property type="evidence" value="ECO:0007669"/>
    <property type="project" value="UniProtKB-EC"/>
</dbReference>
<dbReference type="SUPFAM" id="SSF55681">
    <property type="entry name" value="Class II aaRS and biotin synthetases"/>
    <property type="match status" value="1"/>
</dbReference>
<dbReference type="NCBIfam" id="TIGR00389">
    <property type="entry name" value="glyS_dimeric"/>
    <property type="match status" value="1"/>
</dbReference>
<evidence type="ECO:0000313" key="5">
    <source>
        <dbReference type="Proteomes" id="UP000324800"/>
    </source>
</evidence>
<dbReference type="EC" id="6.1.1.14" evidence="1"/>
<keyword evidence="4" id="KW-0436">Ligase</keyword>
<reference evidence="4 5" key="1">
    <citation type="submission" date="2019-03" db="EMBL/GenBank/DDBJ databases">
        <title>Single cell metagenomics reveals metabolic interactions within the superorganism composed of flagellate Streblomastix strix and complex community of Bacteroidetes bacteria on its surface.</title>
        <authorList>
            <person name="Treitli S.C."/>
            <person name="Kolisko M."/>
            <person name="Husnik F."/>
            <person name="Keeling P."/>
            <person name="Hampl V."/>
        </authorList>
    </citation>
    <scope>NUCLEOTIDE SEQUENCE [LARGE SCALE GENOMIC DNA]</scope>
    <source>
        <strain evidence="4">ST1C</strain>
    </source>
</reference>
<proteinExistence type="predicted"/>
<sequence>MPPKLAKEKKEEINKKNLISSIFKENFFIRPSFDIYGGKAGLVDLGPLMATYQNNILNAWREHFVNRDGVVELESTSITPEIVLINSGHVKKFADVLIQEVENGEIYRADHLLENFINQKIQSEKDKLDADTLVELERIKRDADALKPEEIDAIVEKFKVVSPNGKRLSQARNFNLMFKTSIGPTGLDSAYLRPEIAQGIFMNFQFCYEYLGQQLPFGVAQIGKAYRNEISPGGGLFRMREFSLAEIEFFYDEKQQTHSGVVVVDDVEIILYPKEEQMRSAEERIDSKDLLIKISIKQARSGIVPQIASSTTSETRILLQNEILAFYIGRTQLFLEKIGFRRSNLRFRQHLDKQRAHYARDCWDAEALTTSGWVEIIGIADRACFDLGAHAKGSGKQIGASRKLDQPIERLVLKPEKGKISQVFKKDTSIVANYIESLNQNEEEASSIKAQLNEGKDGVKEATIYPYKTSTGERDLVKSVKITPDMISLKTEKLTEENFYPFVIEPSFGISRILFSSIEQGIYTRPEDDQRAVIPFPPSIAPIKVGIFPLYSKKPFIDLSLQIAGLLQHFPTRIDKSSASIGRRYSRSDEIGIPFCITVDYASLDSDVEIKKEKNDEESGKESVSNQTVTIRERDSMDQIRVHRSVVVDVITRLVKQELLWSDAVKQFPGADKKDQKE</sequence>
<dbReference type="PRINTS" id="PR01043">
    <property type="entry name" value="TRNASYNTHGLY"/>
</dbReference>
<dbReference type="Gene3D" id="3.40.50.800">
    <property type="entry name" value="Anticodon-binding domain"/>
    <property type="match status" value="1"/>
</dbReference>
<dbReference type="GO" id="GO:0005739">
    <property type="term" value="C:mitochondrion"/>
    <property type="evidence" value="ECO:0007669"/>
    <property type="project" value="TreeGrafter"/>
</dbReference>
<dbReference type="Gene3D" id="3.30.720.200">
    <property type="match status" value="1"/>
</dbReference>
<protein>
    <recommendedName>
        <fullName evidence="1">glycine--tRNA ligase</fullName>
        <ecNumber evidence="1">6.1.1.14</ecNumber>
    </recommendedName>
    <alternativeName>
        <fullName evidence="2">Diadenosine tetraphosphate synthetase</fullName>
    </alternativeName>
</protein>
<dbReference type="Proteomes" id="UP000324800">
    <property type="component" value="Unassembled WGS sequence"/>
</dbReference>
<dbReference type="InterPro" id="IPR027031">
    <property type="entry name" value="Gly-tRNA_synthase/POLG2"/>
</dbReference>
<dbReference type="PANTHER" id="PTHR10745">
    <property type="entry name" value="GLYCYL-TRNA SYNTHETASE/DNA POLYMERASE SUBUNIT GAMMA-2"/>
    <property type="match status" value="1"/>
</dbReference>
<dbReference type="PANTHER" id="PTHR10745:SF0">
    <property type="entry name" value="GLYCINE--TRNA LIGASE"/>
    <property type="match status" value="1"/>
</dbReference>
<dbReference type="InterPro" id="IPR002315">
    <property type="entry name" value="tRNA-synt_gly"/>
</dbReference>
<dbReference type="InterPro" id="IPR004154">
    <property type="entry name" value="Anticodon-bd"/>
</dbReference>
<evidence type="ECO:0000256" key="1">
    <source>
        <dbReference type="ARBA" id="ARBA00012829"/>
    </source>
</evidence>
<dbReference type="OrthoDB" id="57698at2759"/>
<dbReference type="PROSITE" id="PS50862">
    <property type="entry name" value="AA_TRNA_LIGASE_II"/>
    <property type="match status" value="1"/>
</dbReference>
<dbReference type="Pfam" id="PF03129">
    <property type="entry name" value="HGTP_anticodon"/>
    <property type="match status" value="1"/>
</dbReference>
<evidence type="ECO:0000313" key="4">
    <source>
        <dbReference type="EMBL" id="KAA6393784.1"/>
    </source>
</evidence>
<dbReference type="AlphaFoldDB" id="A0A5J4WFH9"/>
<dbReference type="Gene3D" id="3.30.930.10">
    <property type="entry name" value="Bira Bifunctional Protein, Domain 2"/>
    <property type="match status" value="1"/>
</dbReference>
<evidence type="ECO:0000256" key="2">
    <source>
        <dbReference type="ARBA" id="ARBA00030057"/>
    </source>
</evidence>
<dbReference type="NCBIfam" id="NF003211">
    <property type="entry name" value="PRK04173.1"/>
    <property type="match status" value="1"/>
</dbReference>
<evidence type="ECO:0000259" key="3">
    <source>
        <dbReference type="PROSITE" id="PS50862"/>
    </source>
</evidence>
<dbReference type="InterPro" id="IPR006195">
    <property type="entry name" value="aa-tRNA-synth_II"/>
</dbReference>